<evidence type="ECO:0000259" key="6">
    <source>
        <dbReference type="Pfam" id="PF03755"/>
    </source>
</evidence>
<dbReference type="Pfam" id="PF03755">
    <property type="entry name" value="YicC-like_N"/>
    <property type="match status" value="1"/>
</dbReference>
<dbReference type="OrthoDB" id="9771229at2"/>
<dbReference type="GO" id="GO:0016787">
    <property type="term" value="F:hydrolase activity"/>
    <property type="evidence" value="ECO:0007669"/>
    <property type="project" value="UniProtKB-KW"/>
</dbReference>
<evidence type="ECO:0000259" key="7">
    <source>
        <dbReference type="Pfam" id="PF08340"/>
    </source>
</evidence>
<dbReference type="AlphaFoldDB" id="A0A2N3LQV9"/>
<dbReference type="InterPro" id="IPR013527">
    <property type="entry name" value="YicC-like_N"/>
</dbReference>
<evidence type="ECO:0000256" key="1">
    <source>
        <dbReference type="ARBA" id="ARBA00001968"/>
    </source>
</evidence>
<keyword evidence="9" id="KW-1185">Reference proteome</keyword>
<comment type="cofactor">
    <cofactor evidence="1">
        <name>a divalent metal cation</name>
        <dbReference type="ChEBI" id="CHEBI:60240"/>
    </cofactor>
</comment>
<dbReference type="GO" id="GO:0004521">
    <property type="term" value="F:RNA endonuclease activity"/>
    <property type="evidence" value="ECO:0007669"/>
    <property type="project" value="InterPro"/>
</dbReference>
<sequence length="291" mass="34168">MVLSMTGFGRSKTQGQDCEAVVEIKTVNHRFSEINVRMPRNLLKLEEKVKRTISEFVRRGRVEVFILLSGNGIAKRKLHIDWNLLDDYYQFIGQLKNKYDLHSQIDLKDLLTHHDIVTMEEVEEENEELENLVLLTVKDAIHKVIEMRMVEGEQLQKDLENQLSLFKEYLDKIFDYAPTVVEQYKNRLEKKIKDYTEGQFDESRILTEIAIFADKSDIHEEITRLKSHLLQFKRSLLLEGPVGRKLDFMIQEMNREVNTIGSKANDSNIAAQIIEMKTILEKMREQVQNIE</sequence>
<evidence type="ECO:0000313" key="9">
    <source>
        <dbReference type="Proteomes" id="UP000233440"/>
    </source>
</evidence>
<keyword evidence="4" id="KW-0378">Hydrolase</keyword>
<evidence type="ECO:0000256" key="2">
    <source>
        <dbReference type="ARBA" id="ARBA00022722"/>
    </source>
</evidence>
<dbReference type="EMBL" id="PIQO01000001">
    <property type="protein sequence ID" value="PKR87001.1"/>
    <property type="molecule type" value="Genomic_DNA"/>
</dbReference>
<feature type="domain" description="Endoribonuclease YicC-like N-terminal" evidence="6">
    <location>
        <begin position="3"/>
        <end position="156"/>
    </location>
</feature>
<dbReference type="InterPro" id="IPR013551">
    <property type="entry name" value="YicC-like_C"/>
</dbReference>
<evidence type="ECO:0000256" key="4">
    <source>
        <dbReference type="ARBA" id="ARBA00022801"/>
    </source>
</evidence>
<protein>
    <submittedName>
        <fullName evidence="8">YicC family protein</fullName>
    </submittedName>
</protein>
<proteinExistence type="inferred from homology"/>
<reference evidence="8 9" key="1">
    <citation type="submission" date="2017-11" db="EMBL/GenBank/DDBJ databases">
        <title>Bacillus camelliae sp. nov., isolated from pu'er tea.</title>
        <authorList>
            <person name="Niu L."/>
        </authorList>
    </citation>
    <scope>NUCLEOTIDE SEQUENCE [LARGE SCALE GENOMIC DNA]</scope>
    <source>
        <strain evidence="8 9">7578-1</strain>
    </source>
</reference>
<accession>A0A2N3LQV9</accession>
<dbReference type="NCBIfam" id="TIGR00255">
    <property type="entry name" value="YicC/YloC family endoribonuclease"/>
    <property type="match status" value="1"/>
</dbReference>
<organism evidence="8 9">
    <name type="scientific">Heyndrickxia camelliae</name>
    <dbReference type="NCBI Taxonomy" id="1707093"/>
    <lineage>
        <taxon>Bacteria</taxon>
        <taxon>Bacillati</taxon>
        <taxon>Bacillota</taxon>
        <taxon>Bacilli</taxon>
        <taxon>Bacillales</taxon>
        <taxon>Bacillaceae</taxon>
        <taxon>Heyndrickxia</taxon>
    </lineage>
</organism>
<name>A0A2N3LQV9_9BACI</name>
<dbReference type="PANTHER" id="PTHR30636">
    <property type="entry name" value="UPF0701 PROTEIN YICC"/>
    <property type="match status" value="1"/>
</dbReference>
<dbReference type="PANTHER" id="PTHR30636:SF3">
    <property type="entry name" value="UPF0701 PROTEIN YICC"/>
    <property type="match status" value="1"/>
</dbReference>
<dbReference type="Pfam" id="PF08340">
    <property type="entry name" value="YicC-like_C"/>
    <property type="match status" value="1"/>
</dbReference>
<feature type="domain" description="Endoribonuclease YicC-like C-terminal" evidence="7">
    <location>
        <begin position="176"/>
        <end position="291"/>
    </location>
</feature>
<evidence type="ECO:0000256" key="3">
    <source>
        <dbReference type="ARBA" id="ARBA00022759"/>
    </source>
</evidence>
<gene>
    <name evidence="8" type="ORF">CWO92_02810</name>
</gene>
<keyword evidence="2" id="KW-0540">Nuclease</keyword>
<evidence type="ECO:0000313" key="8">
    <source>
        <dbReference type="EMBL" id="PKR87001.1"/>
    </source>
</evidence>
<dbReference type="Proteomes" id="UP000233440">
    <property type="component" value="Unassembled WGS sequence"/>
</dbReference>
<comment type="caution">
    <text evidence="8">The sequence shown here is derived from an EMBL/GenBank/DDBJ whole genome shotgun (WGS) entry which is preliminary data.</text>
</comment>
<dbReference type="InterPro" id="IPR005229">
    <property type="entry name" value="YicC/YloC-like"/>
</dbReference>
<evidence type="ECO:0000256" key="5">
    <source>
        <dbReference type="ARBA" id="ARBA00035648"/>
    </source>
</evidence>
<dbReference type="RefSeq" id="WP_101352651.1">
    <property type="nucleotide sequence ID" value="NZ_PIQO01000001.1"/>
</dbReference>
<keyword evidence="3" id="KW-0255">Endonuclease</keyword>
<comment type="similarity">
    <text evidence="5">Belongs to the YicC/YloC family.</text>
</comment>